<feature type="transmembrane region" description="Helical" evidence="1">
    <location>
        <begin position="58"/>
        <end position="78"/>
    </location>
</feature>
<protein>
    <submittedName>
        <fullName evidence="2">Uncharacterized protein</fullName>
    </submittedName>
</protein>
<evidence type="ECO:0000256" key="1">
    <source>
        <dbReference type="SAM" id="Phobius"/>
    </source>
</evidence>
<proteinExistence type="predicted"/>
<accession>A0A644YV95</accession>
<evidence type="ECO:0000313" key="2">
    <source>
        <dbReference type="EMBL" id="MPM32259.1"/>
    </source>
</evidence>
<comment type="caution">
    <text evidence="2">The sequence shown here is derived from an EMBL/GenBank/DDBJ whole genome shotgun (WGS) entry which is preliminary data.</text>
</comment>
<keyword evidence="1" id="KW-0472">Membrane</keyword>
<feature type="transmembrane region" description="Helical" evidence="1">
    <location>
        <begin position="32"/>
        <end position="52"/>
    </location>
</feature>
<keyword evidence="1" id="KW-0812">Transmembrane</keyword>
<keyword evidence="1" id="KW-1133">Transmembrane helix</keyword>
<name>A0A644YV95_9ZZZZ</name>
<sequence>MVKVILLVSILRMPSKYPEQWKASRYHVPNPVFYLLVGVSFLAQLFLIVTAAGNLTNIIVTVSVGLLVLGSAFAFYRYKTGLVSLRKIDKHEIE</sequence>
<dbReference type="EMBL" id="VSSQ01006311">
    <property type="protein sequence ID" value="MPM32259.1"/>
    <property type="molecule type" value="Genomic_DNA"/>
</dbReference>
<organism evidence="2">
    <name type="scientific">bioreactor metagenome</name>
    <dbReference type="NCBI Taxonomy" id="1076179"/>
    <lineage>
        <taxon>unclassified sequences</taxon>
        <taxon>metagenomes</taxon>
        <taxon>ecological metagenomes</taxon>
    </lineage>
</organism>
<reference evidence="2" key="1">
    <citation type="submission" date="2019-08" db="EMBL/GenBank/DDBJ databases">
        <authorList>
            <person name="Kucharzyk K."/>
            <person name="Murdoch R.W."/>
            <person name="Higgins S."/>
            <person name="Loffler F."/>
        </authorList>
    </citation>
    <scope>NUCLEOTIDE SEQUENCE</scope>
</reference>
<gene>
    <name evidence="2" type="ORF">SDC9_78821</name>
</gene>
<dbReference type="AlphaFoldDB" id="A0A644YV95"/>